<keyword evidence="3" id="KW-0479">Metal-binding</keyword>
<dbReference type="NCBIfam" id="NF008623">
    <property type="entry name" value="PRK11609.1"/>
    <property type="match status" value="1"/>
</dbReference>
<dbReference type="GeneID" id="78362783"/>
<dbReference type="EMBL" id="NHMP01000004">
    <property type="protein sequence ID" value="OXE47747.1"/>
    <property type="molecule type" value="Genomic_DNA"/>
</dbReference>
<dbReference type="InterPro" id="IPR036380">
    <property type="entry name" value="Isochorismatase-like_sf"/>
</dbReference>
<proteinExistence type="inferred from homology"/>
<dbReference type="Proteomes" id="UP000214610">
    <property type="component" value="Unassembled WGS sequence"/>
</dbReference>
<dbReference type="GO" id="GO:0008936">
    <property type="term" value="F:nicotinamidase activity"/>
    <property type="evidence" value="ECO:0007669"/>
    <property type="project" value="UniProtKB-EC"/>
</dbReference>
<sequence length="206" mass="22655">MNKNQALIVVDVQNDFLETGSLPVPEGSKVIPVINKAMPLFQTVVLTQDWHPAEHKSFASNHENKKPYDVTTMPYGQQVLWPAHCVQNSKGAELAETLAVKGTEFKVRKGTNSEVDSYSAFFEADGKSKTILADWLRDRGITEVFLCGLATDFCVSWSALDAVKEGFKTFVLEDACRGIDVGGSLAAAKQQWKDKGIETISSNSLR</sequence>
<comment type="similarity">
    <text evidence="1">Belongs to the isochorismatase family.</text>
</comment>
<evidence type="ECO:0000256" key="2">
    <source>
        <dbReference type="ARBA" id="ARBA00022642"/>
    </source>
</evidence>
<comment type="pathway">
    <text evidence="5">Cofactor biosynthesis; nicotinate biosynthesis; nicotinate from nicotinamide: step 1/1.</text>
</comment>
<evidence type="ECO:0000256" key="8">
    <source>
        <dbReference type="ARBA" id="ARBA00072277"/>
    </source>
</evidence>
<keyword evidence="2" id="KW-0662">Pyridine nucleotide biosynthesis</keyword>
<dbReference type="CDD" id="cd01011">
    <property type="entry name" value="nicotinamidase"/>
    <property type="match status" value="1"/>
</dbReference>
<dbReference type="SUPFAM" id="SSF52499">
    <property type="entry name" value="Isochorismatase-like hydrolases"/>
    <property type="match status" value="1"/>
</dbReference>
<evidence type="ECO:0000256" key="4">
    <source>
        <dbReference type="ARBA" id="ARBA00022801"/>
    </source>
</evidence>
<evidence type="ECO:0000259" key="9">
    <source>
        <dbReference type="Pfam" id="PF00857"/>
    </source>
</evidence>
<keyword evidence="11" id="KW-1185">Reference proteome</keyword>
<keyword evidence="4" id="KW-0378">Hydrolase</keyword>
<reference evidence="11" key="1">
    <citation type="submission" date="2017-05" db="EMBL/GenBank/DDBJ databases">
        <title>Improved OligoMM genomes.</title>
        <authorList>
            <person name="Garzetti D."/>
        </authorList>
    </citation>
    <scope>NUCLEOTIDE SEQUENCE [LARGE SCALE GENOMIC DNA]</scope>
    <source>
        <strain evidence="11">YL45</strain>
    </source>
</reference>
<dbReference type="RefSeq" id="WP_066595271.1">
    <property type="nucleotide sequence ID" value="NZ_CAJTBZ010000007.1"/>
</dbReference>
<evidence type="ECO:0000313" key="11">
    <source>
        <dbReference type="Proteomes" id="UP000214610"/>
    </source>
</evidence>
<dbReference type="PANTHER" id="PTHR11080">
    <property type="entry name" value="PYRAZINAMIDASE/NICOTINAMIDASE"/>
    <property type="match status" value="1"/>
</dbReference>
<feature type="domain" description="Isochorismatase-like" evidence="9">
    <location>
        <begin position="6"/>
        <end position="202"/>
    </location>
</feature>
<evidence type="ECO:0000256" key="1">
    <source>
        <dbReference type="ARBA" id="ARBA00006336"/>
    </source>
</evidence>
<dbReference type="GO" id="GO:0046872">
    <property type="term" value="F:metal ion binding"/>
    <property type="evidence" value="ECO:0007669"/>
    <property type="project" value="UniProtKB-KW"/>
</dbReference>
<comment type="caution">
    <text evidence="10">The sequence shown here is derived from an EMBL/GenBank/DDBJ whole genome shotgun (WGS) entry which is preliminary data.</text>
</comment>
<name>A0A227KIV6_9BURK</name>
<protein>
    <recommendedName>
        <fullName evidence="8">Nicotinamidase</fullName>
        <ecNumber evidence="6">3.5.1.19</ecNumber>
    </recommendedName>
    <alternativeName>
        <fullName evidence="7">Nicotinamide deamidase</fullName>
    </alternativeName>
</protein>
<evidence type="ECO:0000256" key="5">
    <source>
        <dbReference type="ARBA" id="ARBA00037900"/>
    </source>
</evidence>
<dbReference type="EC" id="3.5.1.19" evidence="6"/>
<gene>
    <name evidence="10" type="ORF">ADH67_08190</name>
</gene>
<evidence type="ECO:0000256" key="7">
    <source>
        <dbReference type="ARBA" id="ARBA00043224"/>
    </source>
</evidence>
<dbReference type="PANTHER" id="PTHR11080:SF2">
    <property type="entry name" value="LD05707P"/>
    <property type="match status" value="1"/>
</dbReference>
<dbReference type="InterPro" id="IPR052347">
    <property type="entry name" value="Isochorismatase_Nicotinamidase"/>
</dbReference>
<accession>A0A227KIV6</accession>
<evidence type="ECO:0000313" key="10">
    <source>
        <dbReference type="EMBL" id="OXE47747.1"/>
    </source>
</evidence>
<dbReference type="FunFam" id="3.40.50.850:FF:000006">
    <property type="entry name" value="Bifunctional pyrazinamidase/nicotinamidase"/>
    <property type="match status" value="1"/>
</dbReference>
<evidence type="ECO:0000256" key="6">
    <source>
        <dbReference type="ARBA" id="ARBA00039017"/>
    </source>
</evidence>
<organism evidence="10 11">
    <name type="scientific">Turicimonas muris</name>
    <dbReference type="NCBI Taxonomy" id="1796652"/>
    <lineage>
        <taxon>Bacteria</taxon>
        <taxon>Pseudomonadati</taxon>
        <taxon>Pseudomonadota</taxon>
        <taxon>Betaproteobacteria</taxon>
        <taxon>Burkholderiales</taxon>
        <taxon>Sutterellaceae</taxon>
        <taxon>Turicimonas</taxon>
    </lineage>
</organism>
<dbReference type="GO" id="GO:0019363">
    <property type="term" value="P:pyridine nucleotide biosynthetic process"/>
    <property type="evidence" value="ECO:0007669"/>
    <property type="project" value="UniProtKB-KW"/>
</dbReference>
<dbReference type="AlphaFoldDB" id="A0A227KIV6"/>
<evidence type="ECO:0000256" key="3">
    <source>
        <dbReference type="ARBA" id="ARBA00022723"/>
    </source>
</evidence>
<dbReference type="Pfam" id="PF00857">
    <property type="entry name" value="Isochorismatase"/>
    <property type="match status" value="1"/>
</dbReference>
<dbReference type="Gene3D" id="3.40.50.850">
    <property type="entry name" value="Isochorismatase-like"/>
    <property type="match status" value="1"/>
</dbReference>
<dbReference type="InterPro" id="IPR000868">
    <property type="entry name" value="Isochorismatase-like_dom"/>
</dbReference>